<name>A0ABX2IXJ5_9RHOB</name>
<feature type="region of interest" description="Disordered" evidence="7">
    <location>
        <begin position="1"/>
        <end position="39"/>
    </location>
</feature>
<feature type="transmembrane region" description="Helical" evidence="8">
    <location>
        <begin position="144"/>
        <end position="162"/>
    </location>
</feature>
<feature type="transmembrane region" description="Helical" evidence="8">
    <location>
        <begin position="113"/>
        <end position="132"/>
    </location>
</feature>
<evidence type="ECO:0000256" key="1">
    <source>
        <dbReference type="ARBA" id="ARBA00004141"/>
    </source>
</evidence>
<keyword evidence="11" id="KW-1185">Reference proteome</keyword>
<evidence type="ECO:0000256" key="5">
    <source>
        <dbReference type="ARBA" id="ARBA00023004"/>
    </source>
</evidence>
<dbReference type="Proteomes" id="UP000777935">
    <property type="component" value="Unassembled WGS sequence"/>
</dbReference>
<feature type="transmembrane region" description="Helical" evidence="8">
    <location>
        <begin position="213"/>
        <end position="232"/>
    </location>
</feature>
<keyword evidence="6 8" id="KW-0472">Membrane</keyword>
<reference evidence="10 11" key="1">
    <citation type="submission" date="2020-06" db="EMBL/GenBank/DDBJ databases">
        <title>Sulfitobacter algicola sp. nov., isolated from green algae.</title>
        <authorList>
            <person name="Wang C."/>
        </authorList>
    </citation>
    <scope>NUCLEOTIDE SEQUENCE [LARGE SCALE GENOMIC DNA]</scope>
    <source>
        <strain evidence="10 11">1151</strain>
    </source>
</reference>
<dbReference type="InterPro" id="IPR013130">
    <property type="entry name" value="Fe3_Rdtase_TM_dom"/>
</dbReference>
<keyword evidence="2" id="KW-0813">Transport</keyword>
<evidence type="ECO:0000313" key="10">
    <source>
        <dbReference type="EMBL" id="NSX55176.1"/>
    </source>
</evidence>
<feature type="transmembrane region" description="Helical" evidence="8">
    <location>
        <begin position="238"/>
        <end position="258"/>
    </location>
</feature>
<protein>
    <submittedName>
        <fullName evidence="10">Ferric reductase-like transmembrane domain-containing protein</fullName>
    </submittedName>
</protein>
<keyword evidence="4 8" id="KW-1133">Transmembrane helix</keyword>
<accession>A0ABX2IXJ5</accession>
<comment type="caution">
    <text evidence="10">The sequence shown here is derived from an EMBL/GenBank/DDBJ whole genome shotgun (WGS) entry which is preliminary data.</text>
</comment>
<keyword evidence="5" id="KW-0408">Iron</keyword>
<dbReference type="InterPro" id="IPR022837">
    <property type="entry name" value="MsrQ-like"/>
</dbReference>
<feature type="transmembrane region" description="Helical" evidence="8">
    <location>
        <begin position="72"/>
        <end position="93"/>
    </location>
</feature>
<evidence type="ECO:0000256" key="4">
    <source>
        <dbReference type="ARBA" id="ARBA00022989"/>
    </source>
</evidence>
<evidence type="ECO:0000313" key="11">
    <source>
        <dbReference type="Proteomes" id="UP000777935"/>
    </source>
</evidence>
<feature type="compositionally biased region" description="Polar residues" evidence="7">
    <location>
        <begin position="21"/>
        <end position="39"/>
    </location>
</feature>
<proteinExistence type="predicted"/>
<dbReference type="PANTHER" id="PTHR36964">
    <property type="entry name" value="PROTEIN-METHIONINE-SULFOXIDE REDUCTASE HEME-BINDING SUBUNIT MSRQ"/>
    <property type="match status" value="1"/>
</dbReference>
<keyword evidence="3 8" id="KW-0812">Transmembrane</keyword>
<sequence length="266" mass="30138">MSRWSPVAVRKPSTWAKPRWKNSSAHSQVRCQQPQNESSNCKRAGKYQLARYSTVTISNTPQRQKGIARVSVFSLLAVGLLSLPALGFTIVLATADGPKIVHQLLHPTGEFSARFMIIAILASPLVLLLRGWRGPQWLKKNRRYFGVAAFGYAAMHTVFYLIDEETAARMVADLPKLYIWTGWLAVVIFIPLAVTSMDYFLRRMGRFWKMLQRSTYAAALLTLIHGAALHNWNRLGPVLVHFAPLVLLELYRICYLYLRPRNTAAP</sequence>
<evidence type="ECO:0000256" key="2">
    <source>
        <dbReference type="ARBA" id="ARBA00022448"/>
    </source>
</evidence>
<evidence type="ECO:0000256" key="7">
    <source>
        <dbReference type="SAM" id="MobiDB-lite"/>
    </source>
</evidence>
<comment type="subcellular location">
    <subcellularLocation>
        <location evidence="1">Membrane</location>
        <topology evidence="1">Multi-pass membrane protein</topology>
    </subcellularLocation>
</comment>
<evidence type="ECO:0000256" key="3">
    <source>
        <dbReference type="ARBA" id="ARBA00022692"/>
    </source>
</evidence>
<evidence type="ECO:0000256" key="6">
    <source>
        <dbReference type="ARBA" id="ARBA00023136"/>
    </source>
</evidence>
<evidence type="ECO:0000259" key="9">
    <source>
        <dbReference type="Pfam" id="PF01794"/>
    </source>
</evidence>
<evidence type="ECO:0000256" key="8">
    <source>
        <dbReference type="SAM" id="Phobius"/>
    </source>
</evidence>
<gene>
    <name evidence="10" type="ORF">HRQ87_10215</name>
</gene>
<feature type="domain" description="Ferric oxidoreductase" evidence="9">
    <location>
        <begin position="112"/>
        <end position="222"/>
    </location>
</feature>
<organism evidence="10 11">
    <name type="scientific">Parasulfitobacter algicola</name>
    <dbReference type="NCBI Taxonomy" id="2614809"/>
    <lineage>
        <taxon>Bacteria</taxon>
        <taxon>Pseudomonadati</taxon>
        <taxon>Pseudomonadota</taxon>
        <taxon>Alphaproteobacteria</taxon>
        <taxon>Rhodobacterales</taxon>
        <taxon>Roseobacteraceae</taxon>
        <taxon>Parasulfitobacter</taxon>
    </lineage>
</organism>
<dbReference type="Pfam" id="PF01794">
    <property type="entry name" value="Ferric_reduct"/>
    <property type="match status" value="1"/>
</dbReference>
<dbReference type="EMBL" id="JABUFE010000005">
    <property type="protein sequence ID" value="NSX55176.1"/>
    <property type="molecule type" value="Genomic_DNA"/>
</dbReference>
<feature type="transmembrane region" description="Helical" evidence="8">
    <location>
        <begin position="177"/>
        <end position="201"/>
    </location>
</feature>
<dbReference type="PANTHER" id="PTHR36964:SF1">
    <property type="entry name" value="PROTEIN-METHIONINE-SULFOXIDE REDUCTASE HEME-BINDING SUBUNIT MSRQ"/>
    <property type="match status" value="1"/>
</dbReference>